<keyword evidence="9" id="KW-1185">Reference proteome</keyword>
<dbReference type="OrthoDB" id="2018619at2759"/>
<proteinExistence type="inferred from homology"/>
<gene>
    <name evidence="8" type="ORF">BP5796_06791</name>
</gene>
<feature type="transmembrane region" description="Helical" evidence="7">
    <location>
        <begin position="86"/>
        <end position="105"/>
    </location>
</feature>
<dbReference type="GO" id="GO:0015205">
    <property type="term" value="F:nucleobase transmembrane transporter activity"/>
    <property type="evidence" value="ECO:0007669"/>
    <property type="project" value="TreeGrafter"/>
</dbReference>
<feature type="transmembrane region" description="Helical" evidence="7">
    <location>
        <begin position="409"/>
        <end position="433"/>
    </location>
</feature>
<dbReference type="Proteomes" id="UP000256328">
    <property type="component" value="Unassembled WGS sequence"/>
</dbReference>
<dbReference type="InterPro" id="IPR001248">
    <property type="entry name" value="Pur-cyt_permease"/>
</dbReference>
<evidence type="ECO:0000256" key="7">
    <source>
        <dbReference type="SAM" id="Phobius"/>
    </source>
</evidence>
<dbReference type="CDD" id="cd11482">
    <property type="entry name" value="SLC-NCS1sbd_NRT1-like"/>
    <property type="match status" value="1"/>
</dbReference>
<feature type="transmembrane region" description="Helical" evidence="7">
    <location>
        <begin position="56"/>
        <end position="80"/>
    </location>
</feature>
<comment type="similarity">
    <text evidence="2">Belongs to the purine-cytosine permease (2.A.39) family.</text>
</comment>
<dbReference type="EMBL" id="PDLN01000009">
    <property type="protein sequence ID" value="RDW75970.1"/>
    <property type="molecule type" value="Genomic_DNA"/>
</dbReference>
<evidence type="ECO:0000256" key="5">
    <source>
        <dbReference type="ARBA" id="ARBA00023136"/>
    </source>
</evidence>
<dbReference type="Pfam" id="PF02133">
    <property type="entry name" value="Transp_cyt_pur"/>
    <property type="match status" value="1"/>
</dbReference>
<evidence type="ECO:0000256" key="1">
    <source>
        <dbReference type="ARBA" id="ARBA00004141"/>
    </source>
</evidence>
<accession>A0A3D8RPS1</accession>
<feature type="transmembrane region" description="Helical" evidence="7">
    <location>
        <begin position="454"/>
        <end position="475"/>
    </location>
</feature>
<evidence type="ECO:0000256" key="3">
    <source>
        <dbReference type="ARBA" id="ARBA00022692"/>
    </source>
</evidence>
<dbReference type="GO" id="GO:0005886">
    <property type="term" value="C:plasma membrane"/>
    <property type="evidence" value="ECO:0007669"/>
    <property type="project" value="TreeGrafter"/>
</dbReference>
<comment type="subcellular location">
    <subcellularLocation>
        <location evidence="1">Membrane</location>
        <topology evidence="1">Multi-pass membrane protein</topology>
    </subcellularLocation>
</comment>
<feature type="region of interest" description="Disordered" evidence="6">
    <location>
        <begin position="551"/>
        <end position="579"/>
    </location>
</feature>
<evidence type="ECO:0000256" key="4">
    <source>
        <dbReference type="ARBA" id="ARBA00022989"/>
    </source>
</evidence>
<feature type="transmembrane region" description="Helical" evidence="7">
    <location>
        <begin position="209"/>
        <end position="231"/>
    </location>
</feature>
<feature type="transmembrane region" description="Helical" evidence="7">
    <location>
        <begin position="186"/>
        <end position="202"/>
    </location>
</feature>
<protein>
    <submittedName>
        <fullName evidence="8">Uracil permease-2</fullName>
    </submittedName>
</protein>
<feature type="transmembrane region" description="Helical" evidence="7">
    <location>
        <begin position="126"/>
        <end position="148"/>
    </location>
</feature>
<evidence type="ECO:0000313" key="9">
    <source>
        <dbReference type="Proteomes" id="UP000256328"/>
    </source>
</evidence>
<keyword evidence="3 7" id="KW-0812">Transmembrane</keyword>
<feature type="transmembrane region" description="Helical" evidence="7">
    <location>
        <begin position="385"/>
        <end position="403"/>
    </location>
</feature>
<dbReference type="InterPro" id="IPR045225">
    <property type="entry name" value="Uracil/uridine/allantoin_perm"/>
</dbReference>
<organism evidence="8 9">
    <name type="scientific">Coleophoma crateriformis</name>
    <dbReference type="NCBI Taxonomy" id="565419"/>
    <lineage>
        <taxon>Eukaryota</taxon>
        <taxon>Fungi</taxon>
        <taxon>Dikarya</taxon>
        <taxon>Ascomycota</taxon>
        <taxon>Pezizomycotina</taxon>
        <taxon>Leotiomycetes</taxon>
        <taxon>Helotiales</taxon>
        <taxon>Dermateaceae</taxon>
        <taxon>Coleophoma</taxon>
    </lineage>
</organism>
<feature type="transmembrane region" description="Helical" evidence="7">
    <location>
        <begin position="344"/>
        <end position="364"/>
    </location>
</feature>
<feature type="transmembrane region" description="Helical" evidence="7">
    <location>
        <begin position="495"/>
        <end position="517"/>
    </location>
</feature>
<dbReference type="PANTHER" id="PTHR30618">
    <property type="entry name" value="NCS1 FAMILY PURINE/PYRIMIDINE TRANSPORTER"/>
    <property type="match status" value="1"/>
</dbReference>
<keyword evidence="5 7" id="KW-0472">Membrane</keyword>
<sequence>MFSKLKQAFSSKRAFIQFLEAPQNEHAEISRDGRRGHAWSNDDLDPSKPSYRTWTWLHFGSYWLASSFASGTWTTASAMVSLGMPWYASWLAIIVSHFIGILIVVANGRAAAVYHIGFPVYARVSFGMWGSYFAIASRSMLAAIWYAVNSYYGANFASICIRCIWPSWTSLQNTIPASQGVTTQQMVALLVFWLLSMPFIFIHPRNLNWYMVAKASIVAPACFGVLAWAVIENGGSIGPTFSSSPKLGSNWYYGWLWMSALNTGFGGTSPLIVGQADIARYAKKPSDQTWAQIIMFPICSALPALFGILVASATANMWGKQYWNLWDVLSAALDHYDMSPASRALVFLSSFAFCIALLGTNVSANSLPFGSDISGLFPRWINIRRGQVLCASLTFALVPWKIITSAQALLTFLAGYSIFMGPFAAICITDYFFIRRGNFHMADLYIGNSSSRYWYWHGINLRAIGSWLIGIALPFPGFVATMGNIKISDTGNHLWYMGFLLGFVLTCVVYWLSYVVFPVKIEGKDSLEFEELAVKYDALLEEQEANEMMGHAADRDSSSAVAEDTDIEKGHASPKIVQM</sequence>
<reference evidence="8 9" key="1">
    <citation type="journal article" date="2018" name="IMA Fungus">
        <title>IMA Genome-F 9: Draft genome sequence of Annulohypoxylon stygium, Aspergillus mulundensis, Berkeleyomyces basicola (syn. Thielaviopsis basicola), Ceratocystis smalleyi, two Cercospora beticola strains, Coleophoma cylindrospora, Fusarium fracticaudum, Phialophora cf. hyalina, and Morchella septimelata.</title>
        <authorList>
            <person name="Wingfield B.D."/>
            <person name="Bills G.F."/>
            <person name="Dong Y."/>
            <person name="Huang W."/>
            <person name="Nel W.J."/>
            <person name="Swalarsk-Parry B.S."/>
            <person name="Vaghefi N."/>
            <person name="Wilken P.M."/>
            <person name="An Z."/>
            <person name="de Beer Z.W."/>
            <person name="De Vos L."/>
            <person name="Chen L."/>
            <person name="Duong T.A."/>
            <person name="Gao Y."/>
            <person name="Hammerbacher A."/>
            <person name="Kikkert J.R."/>
            <person name="Li Y."/>
            <person name="Li H."/>
            <person name="Li K."/>
            <person name="Li Q."/>
            <person name="Liu X."/>
            <person name="Ma X."/>
            <person name="Naidoo K."/>
            <person name="Pethybridge S.J."/>
            <person name="Sun J."/>
            <person name="Steenkamp E.T."/>
            <person name="van der Nest M.A."/>
            <person name="van Wyk S."/>
            <person name="Wingfield M.J."/>
            <person name="Xiong C."/>
            <person name="Yue Q."/>
            <person name="Zhang X."/>
        </authorList>
    </citation>
    <scope>NUCLEOTIDE SEQUENCE [LARGE SCALE GENOMIC DNA]</scope>
    <source>
        <strain evidence="8 9">BP5796</strain>
    </source>
</reference>
<evidence type="ECO:0000256" key="2">
    <source>
        <dbReference type="ARBA" id="ARBA00008974"/>
    </source>
</evidence>
<evidence type="ECO:0000313" key="8">
    <source>
        <dbReference type="EMBL" id="RDW75970.1"/>
    </source>
</evidence>
<dbReference type="AlphaFoldDB" id="A0A3D8RPS1"/>
<feature type="transmembrane region" description="Helical" evidence="7">
    <location>
        <begin position="251"/>
        <end position="273"/>
    </location>
</feature>
<keyword evidence="4 7" id="KW-1133">Transmembrane helix</keyword>
<dbReference type="Gene3D" id="1.10.4160.10">
    <property type="entry name" value="Hydantoin permease"/>
    <property type="match status" value="1"/>
</dbReference>
<comment type="caution">
    <text evidence="8">The sequence shown here is derived from an EMBL/GenBank/DDBJ whole genome shotgun (WGS) entry which is preliminary data.</text>
</comment>
<feature type="transmembrane region" description="Helical" evidence="7">
    <location>
        <begin position="294"/>
        <end position="318"/>
    </location>
</feature>
<dbReference type="PANTHER" id="PTHR30618:SF0">
    <property type="entry name" value="PURINE-URACIL PERMEASE NCS1"/>
    <property type="match status" value="1"/>
</dbReference>
<evidence type="ECO:0000256" key="6">
    <source>
        <dbReference type="SAM" id="MobiDB-lite"/>
    </source>
</evidence>
<name>A0A3D8RPS1_9HELO</name>